<dbReference type="EMBL" id="CP114066">
    <property type="protein sequence ID" value="WAT22040.1"/>
    <property type="molecule type" value="Genomic_DNA"/>
</dbReference>
<proteinExistence type="predicted"/>
<dbReference type="InterPro" id="IPR025072">
    <property type="entry name" value="Fur_reg_FbpA"/>
</dbReference>
<dbReference type="GeneID" id="50134580"/>
<dbReference type="Proteomes" id="UP001164713">
    <property type="component" value="Chromosome"/>
</dbReference>
<organism evidence="2 4">
    <name type="scientific">Bacillus halotolerans</name>
    <dbReference type="NCBI Taxonomy" id="260554"/>
    <lineage>
        <taxon>Bacteria</taxon>
        <taxon>Bacillati</taxon>
        <taxon>Bacillota</taxon>
        <taxon>Bacilli</taxon>
        <taxon>Bacillales</taxon>
        <taxon>Bacillaceae</taxon>
        <taxon>Bacillus</taxon>
    </lineage>
</organism>
<keyword evidence="5" id="KW-1185">Reference proteome</keyword>
<evidence type="ECO:0000313" key="3">
    <source>
        <dbReference type="EMBL" id="WAT22040.1"/>
    </source>
</evidence>
<dbReference type="Proteomes" id="UP000234803">
    <property type="component" value="Unassembled WGS sequence"/>
</dbReference>
<name>A0A9Q2QQ50_9BACI</name>
<evidence type="ECO:0000313" key="4">
    <source>
        <dbReference type="Proteomes" id="UP000234803"/>
    </source>
</evidence>
<dbReference type="Pfam" id="PF13076">
    <property type="entry name" value="Fur_reg_FbpA"/>
    <property type="match status" value="1"/>
</dbReference>
<protein>
    <submittedName>
        <fullName evidence="2">Fur-regulated basic protein FbpA</fullName>
    </submittedName>
</protein>
<dbReference type="EMBL" id="PGUV01000018">
    <property type="protein sequence ID" value="PLS04092.1"/>
    <property type="molecule type" value="Genomic_DNA"/>
</dbReference>
<sequence length="55" mass="6732">MAHLLRQAIYQKKEFLKTKLMLSEFYRGRGEQLADYTLSELEKEYESLRKMKKEM</sequence>
<dbReference type="EMBL" id="JALAWA010000005">
    <property type="protein sequence ID" value="MCY9184964.1"/>
    <property type="molecule type" value="Genomic_DNA"/>
</dbReference>
<evidence type="ECO:0000313" key="5">
    <source>
        <dbReference type="Proteomes" id="UP001164713"/>
    </source>
</evidence>
<reference evidence="3" key="3">
    <citation type="submission" date="2022-12" db="EMBL/GenBank/DDBJ databases">
        <title>Genomic of Bacillus halotolerans.</title>
        <authorList>
            <person name="Xu G."/>
            <person name="Ding Y."/>
        </authorList>
    </citation>
    <scope>NUCLEOTIDE SEQUENCE</scope>
    <source>
        <strain evidence="3">B13</strain>
    </source>
</reference>
<reference evidence="2 4" key="1">
    <citation type="submission" date="2017-12" db="EMBL/GenBank/DDBJ databases">
        <title>Comparative Functional Genomics of Dry Heat Resistant strains isolated from the Viking Spacecraft.</title>
        <authorList>
            <person name="Seuylemezian A."/>
            <person name="Cooper K."/>
            <person name="Vaishampayan P."/>
        </authorList>
    </citation>
    <scope>NUCLEOTIDE SEQUENCE [LARGE SCALE GENOMIC DNA]</scope>
    <source>
        <strain evidence="2 4">V48-19</strain>
    </source>
</reference>
<evidence type="ECO:0000313" key="2">
    <source>
        <dbReference type="EMBL" id="PLS04092.1"/>
    </source>
</evidence>
<dbReference type="RefSeq" id="WP_010333239.1">
    <property type="nucleotide sequence ID" value="NZ_ASJT01000012.1"/>
</dbReference>
<evidence type="ECO:0000313" key="1">
    <source>
        <dbReference type="EMBL" id="MCY9184964.1"/>
    </source>
</evidence>
<reference evidence="1" key="2">
    <citation type="submission" date="2022-02" db="EMBL/GenBank/DDBJ databases">
        <title>Crop Bioprotection Bacillus Genome Sequencing.</title>
        <authorList>
            <person name="Dunlap C."/>
        </authorList>
    </citation>
    <scope>NUCLEOTIDE SEQUENCE</scope>
    <source>
        <strain evidence="1">EC49O2N-C10</strain>
    </source>
</reference>
<dbReference type="AlphaFoldDB" id="A0A9Q2QQ50"/>
<dbReference type="Proteomes" id="UP001073053">
    <property type="component" value="Unassembled WGS sequence"/>
</dbReference>
<gene>
    <name evidence="2" type="ORF">CUU63_20265</name>
    <name evidence="1" type="ORF">MOF03_09945</name>
    <name evidence="3" type="ORF">O0R52_03405</name>
</gene>
<accession>A0A9Q2QQ50</accession>
<dbReference type="KEGG" id="bht:DIC78_06645"/>